<dbReference type="PROSITE" id="PS50885">
    <property type="entry name" value="HAMP"/>
    <property type="match status" value="1"/>
</dbReference>
<dbReference type="AlphaFoldDB" id="A0A7Z2GPE4"/>
<evidence type="ECO:0000256" key="11">
    <source>
        <dbReference type="ARBA" id="ARBA00023012"/>
    </source>
</evidence>
<dbReference type="GO" id="GO:0005886">
    <property type="term" value="C:plasma membrane"/>
    <property type="evidence" value="ECO:0007669"/>
    <property type="project" value="TreeGrafter"/>
</dbReference>
<evidence type="ECO:0000313" key="17">
    <source>
        <dbReference type="Proteomes" id="UP000433577"/>
    </source>
</evidence>
<evidence type="ECO:0000256" key="12">
    <source>
        <dbReference type="ARBA" id="ARBA00023136"/>
    </source>
</evidence>
<dbReference type="SUPFAM" id="SSF47384">
    <property type="entry name" value="Homodimeric domain of signal transducing histidine kinase"/>
    <property type="match status" value="1"/>
</dbReference>
<keyword evidence="8 16" id="KW-0418">Kinase</keyword>
<proteinExistence type="predicted"/>
<dbReference type="RefSeq" id="WP_158956000.1">
    <property type="nucleotide sequence ID" value="NZ_CP046915.1"/>
</dbReference>
<dbReference type="InterPro" id="IPR003594">
    <property type="entry name" value="HATPase_dom"/>
</dbReference>
<comment type="catalytic activity">
    <reaction evidence="1">
        <text>ATP + protein L-histidine = ADP + protein N-phospho-L-histidine.</text>
        <dbReference type="EC" id="2.7.13.3"/>
    </reaction>
</comment>
<name>A0A7Z2GPE4_9BURK</name>
<sequence length="448" mass="48243">MKSIRRRLLGWLACGFAATIAIAGYGIFQSASHEAGELFDYELRAVAVSMPPDVATARSVESAQAGGPGYDGIDDDRILIQIWSDDRRLVYHSLQATTLQRFPPGFQTVNHAAEAWRVFGLQRAGFYIQVAQPMSIRASLARHLALKILWPIGLLVPIVVVLVLVVVRRGLSPIQALSDLLATRNLRSLDPLRLDESAPMELRPLIDALNDLLARLNAASQTQRTFIADAAHELRTPLAALKLQYQAALRDGSLSGDPQALERIAARLNRLIRLVHQLLTLARADAQTEAASASVSLRRIAEEAIGEFSLLAEEKRIDLGIESQAPVTATDACNVHGDAHALMTMVSNLLDNAIRYTPPGGKIDLVLTRHASEIGFEVVDTGPGIPAEDLGRVLDRFYRGNATSHGTGSGLGLSIVSTLATRHALALTLRNNAEQGLTVAVSGLKAAG</sequence>
<evidence type="ECO:0000256" key="9">
    <source>
        <dbReference type="ARBA" id="ARBA00022840"/>
    </source>
</evidence>
<evidence type="ECO:0000256" key="7">
    <source>
        <dbReference type="ARBA" id="ARBA00022741"/>
    </source>
</evidence>
<comment type="subcellular location">
    <subcellularLocation>
        <location evidence="2">Membrane</location>
        <topology evidence="2">Multi-pass membrane protein</topology>
    </subcellularLocation>
</comment>
<evidence type="ECO:0000256" key="6">
    <source>
        <dbReference type="ARBA" id="ARBA00022692"/>
    </source>
</evidence>
<evidence type="ECO:0000256" key="8">
    <source>
        <dbReference type="ARBA" id="ARBA00022777"/>
    </source>
</evidence>
<evidence type="ECO:0000256" key="5">
    <source>
        <dbReference type="ARBA" id="ARBA00022679"/>
    </source>
</evidence>
<dbReference type="InterPro" id="IPR003660">
    <property type="entry name" value="HAMP_dom"/>
</dbReference>
<dbReference type="Gene3D" id="3.30.565.10">
    <property type="entry name" value="Histidine kinase-like ATPase, C-terminal domain"/>
    <property type="match status" value="1"/>
</dbReference>
<dbReference type="SMART" id="SM00388">
    <property type="entry name" value="HisKA"/>
    <property type="match status" value="1"/>
</dbReference>
<dbReference type="CDD" id="cd00082">
    <property type="entry name" value="HisKA"/>
    <property type="match status" value="1"/>
</dbReference>
<keyword evidence="10 13" id="KW-1133">Transmembrane helix</keyword>
<dbReference type="GO" id="GO:0005524">
    <property type="term" value="F:ATP binding"/>
    <property type="evidence" value="ECO:0007669"/>
    <property type="project" value="UniProtKB-KW"/>
</dbReference>
<accession>A0A7Z2GPE4</accession>
<dbReference type="InterPro" id="IPR005467">
    <property type="entry name" value="His_kinase_dom"/>
</dbReference>
<organism evidence="16 17">
    <name type="scientific">Paraburkholderia acidisoli</name>
    <dbReference type="NCBI Taxonomy" id="2571748"/>
    <lineage>
        <taxon>Bacteria</taxon>
        <taxon>Pseudomonadati</taxon>
        <taxon>Pseudomonadota</taxon>
        <taxon>Betaproteobacteria</taxon>
        <taxon>Burkholderiales</taxon>
        <taxon>Burkholderiaceae</taxon>
        <taxon>Paraburkholderia</taxon>
    </lineage>
</organism>
<dbReference type="EC" id="2.7.13.3" evidence="3"/>
<dbReference type="KEGG" id="pacs:FAZ98_27555"/>
<evidence type="ECO:0000259" key="14">
    <source>
        <dbReference type="PROSITE" id="PS50109"/>
    </source>
</evidence>
<evidence type="ECO:0000256" key="13">
    <source>
        <dbReference type="SAM" id="Phobius"/>
    </source>
</evidence>
<dbReference type="OrthoDB" id="8554694at2"/>
<dbReference type="Proteomes" id="UP000433577">
    <property type="component" value="Chromosome 3"/>
</dbReference>
<keyword evidence="6 13" id="KW-0812">Transmembrane</keyword>
<dbReference type="InterPro" id="IPR004358">
    <property type="entry name" value="Sig_transdc_His_kin-like_C"/>
</dbReference>
<evidence type="ECO:0000259" key="15">
    <source>
        <dbReference type="PROSITE" id="PS50885"/>
    </source>
</evidence>
<protein>
    <recommendedName>
        <fullName evidence="3">histidine kinase</fullName>
        <ecNumber evidence="3">2.7.13.3</ecNumber>
    </recommendedName>
</protein>
<keyword evidence="17" id="KW-1185">Reference proteome</keyword>
<gene>
    <name evidence="16" type="ORF">FAZ98_27555</name>
</gene>
<dbReference type="PANTHER" id="PTHR45436">
    <property type="entry name" value="SENSOR HISTIDINE KINASE YKOH"/>
    <property type="match status" value="1"/>
</dbReference>
<dbReference type="Pfam" id="PF02518">
    <property type="entry name" value="HATPase_c"/>
    <property type="match status" value="1"/>
</dbReference>
<evidence type="ECO:0000256" key="2">
    <source>
        <dbReference type="ARBA" id="ARBA00004141"/>
    </source>
</evidence>
<dbReference type="GO" id="GO:0000155">
    <property type="term" value="F:phosphorelay sensor kinase activity"/>
    <property type="evidence" value="ECO:0007669"/>
    <property type="project" value="InterPro"/>
</dbReference>
<evidence type="ECO:0000256" key="3">
    <source>
        <dbReference type="ARBA" id="ARBA00012438"/>
    </source>
</evidence>
<keyword evidence="4" id="KW-0597">Phosphoprotein</keyword>
<feature type="domain" description="Histidine kinase" evidence="14">
    <location>
        <begin position="229"/>
        <end position="442"/>
    </location>
</feature>
<reference evidence="16 17" key="1">
    <citation type="submission" date="2019-12" db="EMBL/GenBank/DDBJ databases">
        <title>Paraburkholderia acidiphila 7Q-K02 sp. nov and Paraburkholderia acidisoli DHF22 sp. nov., two strains isolated from forest soil.</title>
        <authorList>
            <person name="Gao Z."/>
            <person name="Qiu L."/>
        </authorList>
    </citation>
    <scope>NUCLEOTIDE SEQUENCE [LARGE SCALE GENOMIC DNA]</scope>
    <source>
        <strain evidence="16 17">DHF22</strain>
    </source>
</reference>
<dbReference type="Gene3D" id="1.10.287.130">
    <property type="match status" value="1"/>
</dbReference>
<feature type="transmembrane region" description="Helical" evidence="13">
    <location>
        <begin position="148"/>
        <end position="167"/>
    </location>
</feature>
<feature type="domain" description="HAMP" evidence="15">
    <location>
        <begin position="168"/>
        <end position="221"/>
    </location>
</feature>
<keyword evidence="9" id="KW-0067">ATP-binding</keyword>
<dbReference type="InterPro" id="IPR003661">
    <property type="entry name" value="HisK_dim/P_dom"/>
</dbReference>
<dbReference type="PROSITE" id="PS50109">
    <property type="entry name" value="HIS_KIN"/>
    <property type="match status" value="1"/>
</dbReference>
<dbReference type="CDD" id="cd00075">
    <property type="entry name" value="HATPase"/>
    <property type="match status" value="1"/>
</dbReference>
<dbReference type="InterPro" id="IPR050428">
    <property type="entry name" value="TCS_sensor_his_kinase"/>
</dbReference>
<dbReference type="Pfam" id="PF00512">
    <property type="entry name" value="HisKA"/>
    <property type="match status" value="1"/>
</dbReference>
<dbReference type="PANTHER" id="PTHR45436:SF14">
    <property type="entry name" value="SENSOR PROTEIN QSEC"/>
    <property type="match status" value="1"/>
</dbReference>
<keyword evidence="5" id="KW-0808">Transferase</keyword>
<evidence type="ECO:0000256" key="1">
    <source>
        <dbReference type="ARBA" id="ARBA00000085"/>
    </source>
</evidence>
<keyword evidence="12 13" id="KW-0472">Membrane</keyword>
<keyword evidence="11" id="KW-0902">Two-component regulatory system</keyword>
<dbReference type="SUPFAM" id="SSF55874">
    <property type="entry name" value="ATPase domain of HSP90 chaperone/DNA topoisomerase II/histidine kinase"/>
    <property type="match status" value="1"/>
</dbReference>
<evidence type="ECO:0000313" key="16">
    <source>
        <dbReference type="EMBL" id="QGZ65505.1"/>
    </source>
</evidence>
<evidence type="ECO:0000256" key="10">
    <source>
        <dbReference type="ARBA" id="ARBA00022989"/>
    </source>
</evidence>
<dbReference type="PRINTS" id="PR00344">
    <property type="entry name" value="BCTRLSENSOR"/>
</dbReference>
<keyword evidence="7" id="KW-0547">Nucleotide-binding</keyword>
<dbReference type="InterPro" id="IPR036890">
    <property type="entry name" value="HATPase_C_sf"/>
</dbReference>
<evidence type="ECO:0000256" key="4">
    <source>
        <dbReference type="ARBA" id="ARBA00022553"/>
    </source>
</evidence>
<dbReference type="InterPro" id="IPR036097">
    <property type="entry name" value="HisK_dim/P_sf"/>
</dbReference>
<dbReference type="EMBL" id="CP046915">
    <property type="protein sequence ID" value="QGZ65505.1"/>
    <property type="molecule type" value="Genomic_DNA"/>
</dbReference>
<dbReference type="SMART" id="SM00387">
    <property type="entry name" value="HATPase_c"/>
    <property type="match status" value="1"/>
</dbReference>